<proteinExistence type="predicted"/>
<dbReference type="EMBL" id="LR031574">
    <property type="protein sequence ID" value="VDC96611.1"/>
    <property type="molecule type" value="Genomic_DNA"/>
</dbReference>
<accession>A0A3P6BJT9</accession>
<sequence length="125" mass="14302">METGCFIQYNKEGTKGSSGNKGDTIRIEDYTFVGGDFKAALNILQMQPIGALLHVFQEYWDIKKGDIYRGPTSNNTKYCGFHAVFIVDAFMINEDFIFWCDSSSSKHIHDGVYIMVSFNYENERI</sequence>
<name>A0A3P6BJT9_BRACM</name>
<gene>
    <name evidence="1" type="ORF">BRAA07T28610Z</name>
</gene>
<organism evidence="1">
    <name type="scientific">Brassica campestris</name>
    <name type="common">Field mustard</name>
    <dbReference type="NCBI Taxonomy" id="3711"/>
    <lineage>
        <taxon>Eukaryota</taxon>
        <taxon>Viridiplantae</taxon>
        <taxon>Streptophyta</taxon>
        <taxon>Embryophyta</taxon>
        <taxon>Tracheophyta</taxon>
        <taxon>Spermatophyta</taxon>
        <taxon>Magnoliopsida</taxon>
        <taxon>eudicotyledons</taxon>
        <taxon>Gunneridae</taxon>
        <taxon>Pentapetalae</taxon>
        <taxon>rosids</taxon>
        <taxon>malvids</taxon>
        <taxon>Brassicales</taxon>
        <taxon>Brassicaceae</taxon>
        <taxon>Brassiceae</taxon>
        <taxon>Brassica</taxon>
    </lineage>
</organism>
<protein>
    <recommendedName>
        <fullName evidence="2">Peptidase C1A papain C-terminal domain-containing protein</fullName>
    </recommendedName>
</protein>
<evidence type="ECO:0000313" key="1">
    <source>
        <dbReference type="EMBL" id="VDC96611.1"/>
    </source>
</evidence>
<dbReference type="Gene3D" id="3.90.70.10">
    <property type="entry name" value="Cysteine proteinases"/>
    <property type="match status" value="1"/>
</dbReference>
<dbReference type="AlphaFoldDB" id="A0A3P6BJT9"/>
<reference evidence="1" key="1">
    <citation type="submission" date="2018-11" db="EMBL/GenBank/DDBJ databases">
        <authorList>
            <consortium name="Genoscope - CEA"/>
            <person name="William W."/>
        </authorList>
    </citation>
    <scope>NUCLEOTIDE SEQUENCE</scope>
</reference>
<evidence type="ECO:0008006" key="2">
    <source>
        <dbReference type="Google" id="ProtNLM"/>
    </source>
</evidence>